<dbReference type="EnsemblMetazoa" id="GPPI050363-RA">
    <property type="protein sequence ID" value="GPPI050363-PA"/>
    <property type="gene ID" value="GPPI050363"/>
</dbReference>
<dbReference type="EMBL" id="JXJN01026545">
    <property type="status" value="NOT_ANNOTATED_CDS"/>
    <property type="molecule type" value="Genomic_DNA"/>
</dbReference>
<dbReference type="Proteomes" id="UP000092460">
    <property type="component" value="Unassembled WGS sequence"/>
</dbReference>
<dbReference type="VEuPathDB" id="VectorBase:GPPI050363"/>
<reference evidence="2" key="1">
    <citation type="submission" date="2015-01" db="EMBL/GenBank/DDBJ databases">
        <authorList>
            <person name="Aksoy S."/>
            <person name="Warren W."/>
            <person name="Wilson R.K."/>
        </authorList>
    </citation>
    <scope>NUCLEOTIDE SEQUENCE [LARGE SCALE GENOMIC DNA]</scope>
    <source>
        <strain evidence="2">IAEA</strain>
    </source>
</reference>
<sequence length="71" mass="8051">MVVARRSKNPCQHAARSGINFHYLARVNANTTEEPPLFSYKRTTLLFCAKFSIPSLPNKQINGGRWIFGNN</sequence>
<protein>
    <submittedName>
        <fullName evidence="1">Uncharacterized protein</fullName>
    </submittedName>
</protein>
<evidence type="ECO:0000313" key="2">
    <source>
        <dbReference type="Proteomes" id="UP000092460"/>
    </source>
</evidence>
<name>A0A1B0C6C7_9MUSC</name>
<proteinExistence type="predicted"/>
<reference evidence="1" key="2">
    <citation type="submission" date="2020-05" db="UniProtKB">
        <authorList>
            <consortium name="EnsemblMetazoa"/>
        </authorList>
    </citation>
    <scope>IDENTIFICATION</scope>
    <source>
        <strain evidence="1">IAEA</strain>
    </source>
</reference>
<dbReference type="AlphaFoldDB" id="A0A1B0C6C7"/>
<keyword evidence="2" id="KW-1185">Reference proteome</keyword>
<evidence type="ECO:0000313" key="1">
    <source>
        <dbReference type="EnsemblMetazoa" id="GPPI050363-PA"/>
    </source>
</evidence>
<organism evidence="1 2">
    <name type="scientific">Glossina palpalis gambiensis</name>
    <dbReference type="NCBI Taxonomy" id="67801"/>
    <lineage>
        <taxon>Eukaryota</taxon>
        <taxon>Metazoa</taxon>
        <taxon>Ecdysozoa</taxon>
        <taxon>Arthropoda</taxon>
        <taxon>Hexapoda</taxon>
        <taxon>Insecta</taxon>
        <taxon>Pterygota</taxon>
        <taxon>Neoptera</taxon>
        <taxon>Endopterygota</taxon>
        <taxon>Diptera</taxon>
        <taxon>Brachycera</taxon>
        <taxon>Muscomorpha</taxon>
        <taxon>Hippoboscoidea</taxon>
        <taxon>Glossinidae</taxon>
        <taxon>Glossina</taxon>
    </lineage>
</organism>
<accession>A0A1B0C6C7</accession>